<dbReference type="EMBL" id="FLQW01006159">
    <property type="protein sequence ID" value="SBT00039.1"/>
    <property type="molecule type" value="Genomic_DNA"/>
</dbReference>
<feature type="non-terminal residue" evidence="2">
    <location>
        <position position="345"/>
    </location>
</feature>
<feature type="region of interest" description="Disordered" evidence="1">
    <location>
        <begin position="215"/>
        <end position="345"/>
    </location>
</feature>
<organism evidence="2 3">
    <name type="scientific">Plasmodium malariae</name>
    <dbReference type="NCBI Taxonomy" id="5858"/>
    <lineage>
        <taxon>Eukaryota</taxon>
        <taxon>Sar</taxon>
        <taxon>Alveolata</taxon>
        <taxon>Apicomplexa</taxon>
        <taxon>Aconoidasida</taxon>
        <taxon>Haemosporida</taxon>
        <taxon>Plasmodiidae</taxon>
        <taxon>Plasmodium</taxon>
        <taxon>Plasmodium (Plasmodium)</taxon>
    </lineage>
</organism>
<feature type="compositionally biased region" description="Low complexity" evidence="1">
    <location>
        <begin position="226"/>
        <end position="248"/>
    </location>
</feature>
<dbReference type="Proteomes" id="UP000078597">
    <property type="component" value="Unassembled WGS sequence"/>
</dbReference>
<protein>
    <submittedName>
        <fullName evidence="2">PIR Superfamily Protein</fullName>
    </submittedName>
</protein>
<name>A0A1A8X730_PLAMA</name>
<feature type="compositionally biased region" description="Polar residues" evidence="1">
    <location>
        <begin position="322"/>
        <end position="345"/>
    </location>
</feature>
<sequence length="345" mass="39899">MLYPEIKTYIENEARSLIDQGDKELFRKGCRGLANYLINNKSRPSYLNYSREMWEGTIKNWVKSHYEKLDIHGGCPVIMDNEDLKLLDLKYKIEDFCEKRSKDLKEIEQLKRNPPRNCIEDYLKKCRDYNEWINTEKINFEEKKVLIGHCYKYTKPQRTRRKNNPEFMCDIMDPKTFNEPNDCLPSHSAASCANLAKEKGKPGNEEVQVASEISSMHHTQTLSKGQMTQETITKQEKQNQTQEPTETQSQERTETQPQEQTYTPNQQIKEDISSPSTVTKMPEVPVPEGNTYSETSLGSTPKDNEALTQTNQHSHTIHAPEINNQLEVTVSSSYSPSTQEQPQIP</sequence>
<feature type="compositionally biased region" description="Low complexity" evidence="1">
    <location>
        <begin position="255"/>
        <end position="267"/>
    </location>
</feature>
<evidence type="ECO:0000256" key="1">
    <source>
        <dbReference type="SAM" id="MobiDB-lite"/>
    </source>
</evidence>
<feature type="compositionally biased region" description="Polar residues" evidence="1">
    <location>
        <begin position="290"/>
        <end position="314"/>
    </location>
</feature>
<evidence type="ECO:0000313" key="3">
    <source>
        <dbReference type="Proteomes" id="UP000078597"/>
    </source>
</evidence>
<proteinExistence type="predicted"/>
<accession>A0A1A8X730</accession>
<feature type="compositionally biased region" description="Polar residues" evidence="1">
    <location>
        <begin position="215"/>
        <end position="225"/>
    </location>
</feature>
<evidence type="ECO:0000313" key="2">
    <source>
        <dbReference type="EMBL" id="SBT00039.1"/>
    </source>
</evidence>
<gene>
    <name evidence="2" type="ORF">PMALA_073790</name>
</gene>
<dbReference type="AlphaFoldDB" id="A0A1A8X730"/>
<reference evidence="3" key="1">
    <citation type="submission" date="2016-05" db="EMBL/GenBank/DDBJ databases">
        <authorList>
            <person name="Naeem Raeece"/>
        </authorList>
    </citation>
    <scope>NUCLEOTIDE SEQUENCE [LARGE SCALE GENOMIC DNA]</scope>
</reference>